<dbReference type="InterPro" id="IPR029058">
    <property type="entry name" value="AB_hydrolase_fold"/>
</dbReference>
<sequence>MSLSPCCATGFRWDGTPKGTETTLSSNKAYVTGTNKEAAVLIVHDIFGWTLTNARMLADHYAEEADVTVYLPDFFGGEVVAPNRLDPDYAGEPFDIGAFIGRNNKDIRWPEISSCAKALKAELGFKKVGAIGFCYGGWAVLRLGAKENALVDCVSTAHPALFQNADIDAIGCPVQFIAPEVDNTFTPELKEYALKTLPTLGIDFDYQYFHGLKHGFATRGNVNDPKQKHGLERAKNVAVDWFREYLH</sequence>
<dbReference type="EMBL" id="KN846957">
    <property type="protein sequence ID" value="KIW70386.1"/>
    <property type="molecule type" value="Genomic_DNA"/>
</dbReference>
<dbReference type="Proteomes" id="UP000054266">
    <property type="component" value="Unassembled WGS sequence"/>
</dbReference>
<dbReference type="InterPro" id="IPR002925">
    <property type="entry name" value="Dienelactn_hydro"/>
</dbReference>
<protein>
    <recommendedName>
        <fullName evidence="1">Dienelactone hydrolase domain-containing protein</fullName>
    </recommendedName>
</protein>
<evidence type="ECO:0000313" key="3">
    <source>
        <dbReference type="Proteomes" id="UP000054266"/>
    </source>
</evidence>
<reference evidence="2 3" key="1">
    <citation type="submission" date="2015-01" db="EMBL/GenBank/DDBJ databases">
        <title>The Genome Sequence of Capronia semiimmersa CBS27337.</title>
        <authorList>
            <consortium name="The Broad Institute Genomics Platform"/>
            <person name="Cuomo C."/>
            <person name="de Hoog S."/>
            <person name="Gorbushina A."/>
            <person name="Stielow B."/>
            <person name="Teixiera M."/>
            <person name="Abouelleil A."/>
            <person name="Chapman S.B."/>
            <person name="Priest M."/>
            <person name="Young S.K."/>
            <person name="Wortman J."/>
            <person name="Nusbaum C."/>
            <person name="Birren B."/>
        </authorList>
    </citation>
    <scope>NUCLEOTIDE SEQUENCE [LARGE SCALE GENOMIC DNA]</scope>
    <source>
        <strain evidence="2 3">CBS 27337</strain>
    </source>
</reference>
<evidence type="ECO:0000313" key="2">
    <source>
        <dbReference type="EMBL" id="KIW70386.1"/>
    </source>
</evidence>
<dbReference type="AlphaFoldDB" id="A0A0D2CYV0"/>
<dbReference type="SUPFAM" id="SSF53474">
    <property type="entry name" value="alpha/beta-Hydrolases"/>
    <property type="match status" value="1"/>
</dbReference>
<dbReference type="HOGENOM" id="CLU_054590_2_1_1"/>
<keyword evidence="3" id="KW-1185">Reference proteome</keyword>
<feature type="domain" description="Dienelactone hydrolase" evidence="1">
    <location>
        <begin position="34"/>
        <end position="246"/>
    </location>
</feature>
<dbReference type="PANTHER" id="PTHR17630">
    <property type="entry name" value="DIENELACTONE HYDROLASE"/>
    <property type="match status" value="1"/>
</dbReference>
<dbReference type="GO" id="GO:0016787">
    <property type="term" value="F:hydrolase activity"/>
    <property type="evidence" value="ECO:0007669"/>
    <property type="project" value="InterPro"/>
</dbReference>
<dbReference type="PANTHER" id="PTHR17630:SF55">
    <property type="entry name" value="DIENELACTONE HYDROLASE FAMILY PROTEIN (AFU_ORTHOLOGUE AFUA_1G01900)"/>
    <property type="match status" value="1"/>
</dbReference>
<organism evidence="2 3">
    <name type="scientific">Phialophora macrospora</name>
    <dbReference type="NCBI Taxonomy" id="1851006"/>
    <lineage>
        <taxon>Eukaryota</taxon>
        <taxon>Fungi</taxon>
        <taxon>Dikarya</taxon>
        <taxon>Ascomycota</taxon>
        <taxon>Pezizomycotina</taxon>
        <taxon>Eurotiomycetes</taxon>
        <taxon>Chaetothyriomycetidae</taxon>
        <taxon>Chaetothyriales</taxon>
        <taxon>Herpotrichiellaceae</taxon>
        <taxon>Phialophora</taxon>
    </lineage>
</organism>
<accession>A0A0D2CYV0</accession>
<proteinExistence type="predicted"/>
<dbReference type="Gene3D" id="3.40.50.1820">
    <property type="entry name" value="alpha/beta hydrolase"/>
    <property type="match status" value="1"/>
</dbReference>
<dbReference type="Pfam" id="PF01738">
    <property type="entry name" value="DLH"/>
    <property type="match status" value="1"/>
</dbReference>
<name>A0A0D2CYV0_9EURO</name>
<dbReference type="STRING" id="5601.A0A0D2CYV0"/>
<gene>
    <name evidence="2" type="ORF">PV04_02659</name>
</gene>
<evidence type="ECO:0000259" key="1">
    <source>
        <dbReference type="Pfam" id="PF01738"/>
    </source>
</evidence>